<sequence>MSKSTQEPLRFLPVDGLSVRGDFDGGALSSDFGPMILRGLDRQIGLTERLACAFNDQR</sequence>
<evidence type="ECO:0000259" key="1">
    <source>
        <dbReference type="Pfam" id="PF13701"/>
    </source>
</evidence>
<gene>
    <name evidence="3" type="ORF">C3L24_08425</name>
    <name evidence="2" type="ORF">C3L24_09670</name>
</gene>
<accession>A0A6N4DM32</accession>
<protein>
    <submittedName>
        <fullName evidence="3">IS1380 family transposase</fullName>
    </submittedName>
</protein>
<name>A0A6N4DM32_9GAMM</name>
<feature type="non-terminal residue" evidence="3">
    <location>
        <position position="58"/>
    </location>
</feature>
<dbReference type="InterPro" id="IPR025668">
    <property type="entry name" value="Tnp_DDE_dom"/>
</dbReference>
<evidence type="ECO:0000313" key="2">
    <source>
        <dbReference type="EMBL" id="PUE00168.1"/>
    </source>
</evidence>
<proteinExistence type="predicted"/>
<dbReference type="EMBL" id="PQCO01000231">
    <property type="protein sequence ID" value="PUE00168.1"/>
    <property type="molecule type" value="Genomic_DNA"/>
</dbReference>
<feature type="domain" description="Transposase DDE" evidence="1">
    <location>
        <begin position="13"/>
        <end position="58"/>
    </location>
</feature>
<dbReference type="Proteomes" id="UP000250928">
    <property type="component" value="Unassembled WGS sequence"/>
</dbReference>
<dbReference type="EMBL" id="PQCO01000206">
    <property type="protein sequence ID" value="PUE01160.1"/>
    <property type="molecule type" value="Genomic_DNA"/>
</dbReference>
<evidence type="ECO:0000313" key="4">
    <source>
        <dbReference type="Proteomes" id="UP000250928"/>
    </source>
</evidence>
<comment type="caution">
    <text evidence="3">The sequence shown here is derived from an EMBL/GenBank/DDBJ whole genome shotgun (WGS) entry which is preliminary data.</text>
</comment>
<evidence type="ECO:0000313" key="3">
    <source>
        <dbReference type="EMBL" id="PUE01160.1"/>
    </source>
</evidence>
<organism evidence="3 4">
    <name type="scientific">Candidatus Sedimenticola endophacoides</name>
    <dbReference type="NCBI Taxonomy" id="2548426"/>
    <lineage>
        <taxon>Bacteria</taxon>
        <taxon>Pseudomonadati</taxon>
        <taxon>Pseudomonadota</taxon>
        <taxon>Gammaproteobacteria</taxon>
        <taxon>Chromatiales</taxon>
        <taxon>Sedimenticolaceae</taxon>
        <taxon>Sedimenticola</taxon>
    </lineage>
</organism>
<reference evidence="3 4" key="1">
    <citation type="submission" date="2018-01" db="EMBL/GenBank/DDBJ databases">
        <title>Novel co-symbiosis in the lucinid bivalve Phacoides pectinatus.</title>
        <authorList>
            <person name="Lim S.J."/>
            <person name="Davis B.G."/>
            <person name="Gill D.E."/>
            <person name="Engel A.S."/>
            <person name="Anderson L.C."/>
            <person name="Campbell B.J."/>
        </authorList>
    </citation>
    <scope>NUCLEOTIDE SEQUENCE [LARGE SCALE GENOMIC DNA]</scope>
    <source>
        <strain evidence="3">N3_P5</strain>
    </source>
</reference>
<dbReference type="AlphaFoldDB" id="A0A6N4DM32"/>
<dbReference type="Pfam" id="PF13701">
    <property type="entry name" value="DDE_Tnp_1_4"/>
    <property type="match status" value="1"/>
</dbReference>